<protein>
    <submittedName>
        <fullName evidence="1">Uncharacterized protein</fullName>
    </submittedName>
</protein>
<dbReference type="Proteomes" id="UP000831768">
    <property type="component" value="Chromosome"/>
</dbReference>
<accession>A0A8T9ZYP6</accession>
<keyword evidence="2" id="KW-1185">Reference proteome</keyword>
<reference evidence="1" key="1">
    <citation type="submission" date="2022-04" db="EMBL/GenBank/DDBJ databases">
        <title>Halocatena sp. nov., isolated from a salt lake.</title>
        <authorList>
            <person name="Cui H.-L."/>
        </authorList>
    </citation>
    <scope>NUCLEOTIDE SEQUENCE</scope>
    <source>
        <strain evidence="1">AD-1</strain>
    </source>
</reference>
<dbReference type="EMBL" id="CP096019">
    <property type="protein sequence ID" value="UPM41821.1"/>
    <property type="molecule type" value="Genomic_DNA"/>
</dbReference>
<dbReference type="RefSeq" id="WP_247992501.1">
    <property type="nucleotide sequence ID" value="NZ_CP096019.1"/>
</dbReference>
<proteinExistence type="predicted"/>
<evidence type="ECO:0000313" key="2">
    <source>
        <dbReference type="Proteomes" id="UP000831768"/>
    </source>
</evidence>
<dbReference type="AlphaFoldDB" id="A0A8T9ZYP6"/>
<name>A0A8T9ZYP6_9EURY</name>
<gene>
    <name evidence="1" type="ORF">MW046_07440</name>
</gene>
<organism evidence="1 2">
    <name type="scientific">Halocatena salina</name>
    <dbReference type="NCBI Taxonomy" id="2934340"/>
    <lineage>
        <taxon>Archaea</taxon>
        <taxon>Methanobacteriati</taxon>
        <taxon>Methanobacteriota</taxon>
        <taxon>Stenosarchaea group</taxon>
        <taxon>Halobacteria</taxon>
        <taxon>Halobacteriales</taxon>
        <taxon>Natronomonadaceae</taxon>
        <taxon>Halocatena</taxon>
    </lineage>
</organism>
<dbReference type="GeneID" id="71927869"/>
<evidence type="ECO:0000313" key="1">
    <source>
        <dbReference type="EMBL" id="UPM41821.1"/>
    </source>
</evidence>
<dbReference type="KEGG" id="haad:MW046_07440"/>
<sequence>MSVAIDTEVDVDKDAYDEQFDDNHTVHDQKVSTCTYLPNGVGMCHTCG</sequence>